<dbReference type="RefSeq" id="XP_009042064.1">
    <property type="nucleotide sequence ID" value="XM_009043816.1"/>
</dbReference>
<dbReference type="OrthoDB" id="5835829at2759"/>
<dbReference type="InParanoid" id="F0YNS8"/>
<dbReference type="PANTHER" id="PTHR48050:SF13">
    <property type="entry name" value="STEROL 3-BETA-GLUCOSYLTRANSFERASE UGT80A2"/>
    <property type="match status" value="1"/>
</dbReference>
<dbReference type="EMBL" id="GL833181">
    <property type="protein sequence ID" value="EGB03239.1"/>
    <property type="molecule type" value="Genomic_DNA"/>
</dbReference>
<accession>F0YNS8</accession>
<dbReference type="Proteomes" id="UP000002729">
    <property type="component" value="Unassembled WGS sequence"/>
</dbReference>
<evidence type="ECO:0000313" key="2">
    <source>
        <dbReference type="EMBL" id="EGB03239.1"/>
    </source>
</evidence>
<reference evidence="2 3" key="1">
    <citation type="journal article" date="2011" name="Proc. Natl. Acad. Sci. U.S.A.">
        <title>Niche of harmful alga Aureococcus anophagefferens revealed through ecogenomics.</title>
        <authorList>
            <person name="Gobler C.J."/>
            <person name="Berry D.L."/>
            <person name="Dyhrman S.T."/>
            <person name="Wilhelm S.W."/>
            <person name="Salamov A."/>
            <person name="Lobanov A.V."/>
            <person name="Zhang Y."/>
            <person name="Collier J.L."/>
            <person name="Wurch L.L."/>
            <person name="Kustka A.B."/>
            <person name="Dill B.D."/>
            <person name="Shah M."/>
            <person name="VerBerkmoes N.C."/>
            <person name="Kuo A."/>
            <person name="Terry A."/>
            <person name="Pangilinan J."/>
            <person name="Lindquist E.A."/>
            <person name="Lucas S."/>
            <person name="Paulsen I.T."/>
            <person name="Hattenrath-Lehmann T.K."/>
            <person name="Talmage S.C."/>
            <person name="Walker E.A."/>
            <person name="Koch F."/>
            <person name="Burson A.M."/>
            <person name="Marcoval M.A."/>
            <person name="Tang Y.Z."/>
            <person name="Lecleir G.R."/>
            <person name="Coyne K.J."/>
            <person name="Berg G.M."/>
            <person name="Bertrand E.M."/>
            <person name="Saito M.A."/>
            <person name="Gladyshev V.N."/>
            <person name="Grigoriev I.V."/>
        </authorList>
    </citation>
    <scope>NUCLEOTIDE SEQUENCE [LARGE SCALE GENOMIC DNA]</scope>
    <source>
        <strain evidence="3">CCMP 1984</strain>
    </source>
</reference>
<gene>
    <name evidence="2" type="ORF">AURANDRAFT_68189</name>
</gene>
<dbReference type="PANTHER" id="PTHR48050">
    <property type="entry name" value="STEROL 3-BETA-GLUCOSYLTRANSFERASE"/>
    <property type="match status" value="1"/>
</dbReference>
<dbReference type="InterPro" id="IPR050426">
    <property type="entry name" value="Glycosyltransferase_28"/>
</dbReference>
<keyword evidence="1" id="KW-1133">Transmembrane helix</keyword>
<evidence type="ECO:0000313" key="3">
    <source>
        <dbReference type="Proteomes" id="UP000002729"/>
    </source>
</evidence>
<keyword evidence="3" id="KW-1185">Reference proteome</keyword>
<protein>
    <submittedName>
        <fullName evidence="2">Uncharacterized protein</fullName>
    </submittedName>
</protein>
<feature type="transmembrane region" description="Helical" evidence="1">
    <location>
        <begin position="63"/>
        <end position="83"/>
    </location>
</feature>
<dbReference type="GeneID" id="20226658"/>
<dbReference type="SUPFAM" id="SSF53756">
    <property type="entry name" value="UDP-Glycosyltransferase/glycogen phosphorylase"/>
    <property type="match status" value="1"/>
</dbReference>
<dbReference type="AlphaFoldDB" id="F0YNS8"/>
<keyword evidence="1" id="KW-0812">Transmembrane</keyword>
<evidence type="ECO:0000256" key="1">
    <source>
        <dbReference type="SAM" id="Phobius"/>
    </source>
</evidence>
<sequence length="325" mass="36159">MDKISASVFDSIFKGEALAAKCKTIPRIVLFHEGVKFRPQFIIDACQSSCQLFRLGSLCTVDFFAVKIYLLLALFALRVMLFFTPRKTLDSMFGVPSHFLTETVVYCTRPQFVLGNGYLTCPTRDAQYIGPLFESPPALDGEMKTWLENVKAPIVFVSLNSICHENSHLPAVLQALAQSEYISLVEVTDQEYWCRQGYDSIRFVSSKDRHHKYAYLPFASVFITQGDSGSFHASVLASVPLIVLPLYGDQFHWGAVVETHGLGISLLLSPNRVDEGWSILPSIARVLGSKSIEDNLKEHSELLGAGRGLASFPQFARSLLEGDNH</sequence>
<keyword evidence="1" id="KW-0472">Membrane</keyword>
<proteinExistence type="predicted"/>
<dbReference type="KEGG" id="aaf:AURANDRAFT_68189"/>
<dbReference type="Gene3D" id="3.40.50.2000">
    <property type="entry name" value="Glycogen Phosphorylase B"/>
    <property type="match status" value="1"/>
</dbReference>
<name>F0YNS8_AURAN</name>
<organism evidence="3">
    <name type="scientific">Aureococcus anophagefferens</name>
    <name type="common">Harmful bloom alga</name>
    <dbReference type="NCBI Taxonomy" id="44056"/>
    <lineage>
        <taxon>Eukaryota</taxon>
        <taxon>Sar</taxon>
        <taxon>Stramenopiles</taxon>
        <taxon>Ochrophyta</taxon>
        <taxon>Pelagophyceae</taxon>
        <taxon>Pelagomonadales</taxon>
        <taxon>Pelagomonadaceae</taxon>
        <taxon>Aureococcus</taxon>
    </lineage>
</organism>